<proteinExistence type="inferred from homology"/>
<evidence type="ECO:0000256" key="6">
    <source>
        <dbReference type="ARBA" id="ARBA00022884"/>
    </source>
</evidence>
<feature type="binding site" evidence="7 8">
    <location>
        <position position="12"/>
    </location>
    <ligand>
        <name>S-adenosyl-L-methionine</name>
        <dbReference type="ChEBI" id="CHEBI:59789"/>
    </ligand>
</feature>
<dbReference type="GO" id="GO:0005737">
    <property type="term" value="C:cytoplasm"/>
    <property type="evidence" value="ECO:0007669"/>
    <property type="project" value="UniProtKB-SubCell"/>
</dbReference>
<dbReference type="InterPro" id="IPR020598">
    <property type="entry name" value="rRNA_Ade_methylase_Trfase_N"/>
</dbReference>
<dbReference type="PANTHER" id="PTHR11727">
    <property type="entry name" value="DIMETHYLADENOSINE TRANSFERASE"/>
    <property type="match status" value="1"/>
</dbReference>
<dbReference type="Pfam" id="PF00398">
    <property type="entry name" value="RrnaAD"/>
    <property type="match status" value="1"/>
</dbReference>
<reference evidence="11" key="1">
    <citation type="submission" date="2017-09" db="EMBL/GenBank/DDBJ databases">
        <title>Depth-based differentiation of microbial function through sediment-hosted aquifers and enrichment of novel symbionts in the deep terrestrial subsurface.</title>
        <authorList>
            <person name="Probst A.J."/>
            <person name="Ladd B."/>
            <person name="Jarett J.K."/>
            <person name="Geller-Mcgrath D.E."/>
            <person name="Sieber C.M.K."/>
            <person name="Emerson J.B."/>
            <person name="Anantharaman K."/>
            <person name="Thomas B.C."/>
            <person name="Malmstrom R."/>
            <person name="Stieglmeier M."/>
            <person name="Klingl A."/>
            <person name="Woyke T."/>
            <person name="Ryan C.M."/>
            <person name="Banfield J.F."/>
        </authorList>
    </citation>
    <scope>NUCLEOTIDE SEQUENCE [LARGE SCALE GENOMIC DNA]</scope>
</reference>
<evidence type="ECO:0000313" key="11">
    <source>
        <dbReference type="Proteomes" id="UP000228781"/>
    </source>
</evidence>
<evidence type="ECO:0000256" key="4">
    <source>
        <dbReference type="ARBA" id="ARBA00022679"/>
    </source>
</evidence>
<dbReference type="PROSITE" id="PS01131">
    <property type="entry name" value="RRNA_A_DIMETH"/>
    <property type="match status" value="1"/>
</dbReference>
<dbReference type="EMBL" id="PFSK01000018">
    <property type="protein sequence ID" value="PJC22845.1"/>
    <property type="molecule type" value="Genomic_DNA"/>
</dbReference>
<comment type="caution">
    <text evidence="10">The sequence shown here is derived from an EMBL/GenBank/DDBJ whole genome shotgun (WGS) entry which is preliminary data.</text>
</comment>
<dbReference type="InterPro" id="IPR001737">
    <property type="entry name" value="KsgA/Erm"/>
</dbReference>
<sequence>MRYKKKLGQNFLIDPHVIRETIESAQISKANVVVEVGAGTGALTRPLAEKARKVIAVEIDKDLIPELQMNLKGLPTKSSLASGGENVEIINEDILKLEIGNWKLADFKVIGSIPYQITSPLIHKLLKTIPRPESITIVVQKEVAEKIVAKPPSATYLSNFVANFGQAKILRIIKPNAFRPQPKVDSALLHIALYPKPYTLDPKFESFLHHGFAQPRKMLNKRFPKELLQKIGIDPQRRPQTLGFEEWVKLFKATRG</sequence>
<comment type="similarity">
    <text evidence="7">Belongs to the class I-like SAM-binding methyltransferase superfamily. rRNA adenine N(6)-methyltransferase family. RsmA subfamily.</text>
</comment>
<feature type="binding site" evidence="8">
    <location>
        <position position="112"/>
    </location>
    <ligand>
        <name>S-adenosyl-L-methionine</name>
        <dbReference type="ChEBI" id="CHEBI:59789"/>
    </ligand>
</feature>
<dbReference type="AlphaFoldDB" id="A0A2M8EJE1"/>
<dbReference type="EC" id="2.1.1.182" evidence="7"/>
<dbReference type="PROSITE" id="PS51689">
    <property type="entry name" value="SAM_RNA_A_N6_MT"/>
    <property type="match status" value="1"/>
</dbReference>
<comment type="subcellular location">
    <subcellularLocation>
        <location evidence="7">Cytoplasm</location>
    </subcellularLocation>
</comment>
<evidence type="ECO:0000313" key="10">
    <source>
        <dbReference type="EMBL" id="PJC22845.1"/>
    </source>
</evidence>
<feature type="domain" description="Ribosomal RNA adenine methylase transferase N-terminal" evidence="9">
    <location>
        <begin position="17"/>
        <end position="195"/>
    </location>
</feature>
<dbReference type="CDD" id="cd02440">
    <property type="entry name" value="AdoMet_MTases"/>
    <property type="match status" value="1"/>
</dbReference>
<dbReference type="InterPro" id="IPR020596">
    <property type="entry name" value="rRNA_Ade_Mease_Trfase_CS"/>
</dbReference>
<dbReference type="GO" id="GO:0052908">
    <property type="term" value="F:16S rRNA (adenine(1518)-N(6)/adenine(1519)-N(6))-dimethyltransferase activity"/>
    <property type="evidence" value="ECO:0007669"/>
    <property type="project" value="UniProtKB-EC"/>
</dbReference>
<keyword evidence="5 7" id="KW-0949">S-adenosyl-L-methionine</keyword>
<dbReference type="SUPFAM" id="SSF53335">
    <property type="entry name" value="S-adenosyl-L-methionine-dependent methyltransferases"/>
    <property type="match status" value="1"/>
</dbReference>
<evidence type="ECO:0000256" key="1">
    <source>
        <dbReference type="ARBA" id="ARBA00022490"/>
    </source>
</evidence>
<evidence type="ECO:0000256" key="8">
    <source>
        <dbReference type="PROSITE-ProRule" id="PRU01026"/>
    </source>
</evidence>
<dbReference type="InterPro" id="IPR011530">
    <property type="entry name" value="rRNA_adenine_dimethylase"/>
</dbReference>
<accession>A0A2M8EJE1</accession>
<name>A0A2M8EJE1_UNCKA</name>
<keyword evidence="3 7" id="KW-0489">Methyltransferase</keyword>
<dbReference type="Gene3D" id="1.10.8.100">
    <property type="entry name" value="Ribosomal RNA adenine dimethylase-like, domain 2"/>
    <property type="match status" value="1"/>
</dbReference>
<organism evidence="10 11">
    <name type="scientific">candidate division WWE3 bacterium CG_4_9_14_0_2_um_filter_48_10</name>
    <dbReference type="NCBI Taxonomy" id="1975078"/>
    <lineage>
        <taxon>Bacteria</taxon>
        <taxon>Katanobacteria</taxon>
    </lineage>
</organism>
<feature type="binding site" evidence="7 8">
    <location>
        <position position="37"/>
    </location>
    <ligand>
        <name>S-adenosyl-L-methionine</name>
        <dbReference type="ChEBI" id="CHEBI:59789"/>
    </ligand>
</feature>
<evidence type="ECO:0000256" key="3">
    <source>
        <dbReference type="ARBA" id="ARBA00022603"/>
    </source>
</evidence>
<evidence type="ECO:0000256" key="7">
    <source>
        <dbReference type="HAMAP-Rule" id="MF_00607"/>
    </source>
</evidence>
<feature type="binding site" evidence="7 8">
    <location>
        <position position="93"/>
    </location>
    <ligand>
        <name>S-adenosyl-L-methionine</name>
        <dbReference type="ChEBI" id="CHEBI:59789"/>
    </ligand>
</feature>
<keyword evidence="4 7" id="KW-0808">Transferase</keyword>
<comment type="function">
    <text evidence="7">Specifically dimethylates two adjacent adenosines (A1518 and A1519) in the loop of a conserved hairpin near the 3'-end of 16S rRNA in the 30S particle. May play a critical role in biogenesis of 30S subunits.</text>
</comment>
<dbReference type="GO" id="GO:0003723">
    <property type="term" value="F:RNA binding"/>
    <property type="evidence" value="ECO:0007669"/>
    <property type="project" value="UniProtKB-UniRule"/>
</dbReference>
<evidence type="ECO:0000256" key="2">
    <source>
        <dbReference type="ARBA" id="ARBA00022552"/>
    </source>
</evidence>
<gene>
    <name evidence="7 10" type="primary">rsmA</name>
    <name evidence="7" type="synonym">ksgA</name>
    <name evidence="10" type="ORF">CO059_01550</name>
</gene>
<dbReference type="InterPro" id="IPR023165">
    <property type="entry name" value="rRNA_Ade_diMease-like_C"/>
</dbReference>
<evidence type="ECO:0000259" key="9">
    <source>
        <dbReference type="SMART" id="SM00650"/>
    </source>
</evidence>
<keyword evidence="1 7" id="KW-0963">Cytoplasm</keyword>
<dbReference type="Proteomes" id="UP000228781">
    <property type="component" value="Unassembled WGS sequence"/>
</dbReference>
<dbReference type="HAMAP" id="MF_00607">
    <property type="entry name" value="16SrRNA_methyltr_A"/>
    <property type="match status" value="1"/>
</dbReference>
<comment type="catalytic activity">
    <reaction evidence="7">
        <text>adenosine(1518)/adenosine(1519) in 16S rRNA + 4 S-adenosyl-L-methionine = N(6)-dimethyladenosine(1518)/N(6)-dimethyladenosine(1519) in 16S rRNA + 4 S-adenosyl-L-homocysteine + 4 H(+)</text>
        <dbReference type="Rhea" id="RHEA:19609"/>
        <dbReference type="Rhea" id="RHEA-COMP:10232"/>
        <dbReference type="Rhea" id="RHEA-COMP:10233"/>
        <dbReference type="ChEBI" id="CHEBI:15378"/>
        <dbReference type="ChEBI" id="CHEBI:57856"/>
        <dbReference type="ChEBI" id="CHEBI:59789"/>
        <dbReference type="ChEBI" id="CHEBI:74411"/>
        <dbReference type="ChEBI" id="CHEBI:74493"/>
        <dbReference type="EC" id="2.1.1.182"/>
    </reaction>
</comment>
<keyword evidence="6 7" id="KW-0694">RNA-binding</keyword>
<keyword evidence="2 7" id="KW-0698">rRNA processing</keyword>
<dbReference type="NCBIfam" id="TIGR00755">
    <property type="entry name" value="ksgA"/>
    <property type="match status" value="1"/>
</dbReference>
<feature type="binding site" evidence="7 8">
    <location>
        <position position="58"/>
    </location>
    <ligand>
        <name>S-adenosyl-L-methionine</name>
        <dbReference type="ChEBI" id="CHEBI:59789"/>
    </ligand>
</feature>
<protein>
    <recommendedName>
        <fullName evidence="7">Ribosomal RNA small subunit methyltransferase A</fullName>
        <ecNumber evidence="7">2.1.1.182</ecNumber>
    </recommendedName>
    <alternativeName>
        <fullName evidence="7">16S rRNA (adenine(1518)-N(6)/adenine(1519)-N(6))-dimethyltransferase</fullName>
    </alternativeName>
    <alternativeName>
        <fullName evidence="7">16S rRNA dimethyladenosine transferase</fullName>
    </alternativeName>
    <alternativeName>
        <fullName evidence="7">16S rRNA dimethylase</fullName>
    </alternativeName>
    <alternativeName>
        <fullName evidence="7">S-adenosylmethionine-6-N', N'-adenosyl(rRNA) dimethyltransferase</fullName>
    </alternativeName>
</protein>
<feature type="binding site" evidence="7 8">
    <location>
        <position position="10"/>
    </location>
    <ligand>
        <name>S-adenosyl-L-methionine</name>
        <dbReference type="ChEBI" id="CHEBI:59789"/>
    </ligand>
</feature>
<dbReference type="Gene3D" id="3.40.50.150">
    <property type="entry name" value="Vaccinia Virus protein VP39"/>
    <property type="match status" value="1"/>
</dbReference>
<comment type="caution">
    <text evidence="7">Lacks conserved residue(s) required for the propagation of feature annotation.</text>
</comment>
<dbReference type="PANTHER" id="PTHR11727:SF7">
    <property type="entry name" value="DIMETHYLADENOSINE TRANSFERASE-RELATED"/>
    <property type="match status" value="1"/>
</dbReference>
<evidence type="ECO:0000256" key="5">
    <source>
        <dbReference type="ARBA" id="ARBA00022691"/>
    </source>
</evidence>
<dbReference type="SMART" id="SM00650">
    <property type="entry name" value="rADc"/>
    <property type="match status" value="1"/>
</dbReference>
<dbReference type="InterPro" id="IPR029063">
    <property type="entry name" value="SAM-dependent_MTases_sf"/>
</dbReference>